<evidence type="ECO:0000256" key="11">
    <source>
        <dbReference type="SAM" id="MobiDB-lite"/>
    </source>
</evidence>
<gene>
    <name evidence="14" type="ORF">LARSCL_LOCUS19850</name>
</gene>
<reference evidence="14 15" key="1">
    <citation type="submission" date="2024-04" db="EMBL/GenBank/DDBJ databases">
        <authorList>
            <person name="Rising A."/>
            <person name="Reimegard J."/>
            <person name="Sonavane S."/>
            <person name="Akerstrom W."/>
            <person name="Nylinder S."/>
            <person name="Hedman E."/>
            <person name="Kallberg Y."/>
        </authorList>
    </citation>
    <scope>NUCLEOTIDE SEQUENCE [LARGE SCALE GENOMIC DNA]</scope>
</reference>
<dbReference type="InterPro" id="IPR024970">
    <property type="entry name" value="Maelstrom"/>
</dbReference>
<dbReference type="AlphaFoldDB" id="A0AAV2BLB0"/>
<dbReference type="GO" id="GO:0045892">
    <property type="term" value="P:negative regulation of DNA-templated transcription"/>
    <property type="evidence" value="ECO:0007669"/>
    <property type="project" value="TreeGrafter"/>
</dbReference>
<evidence type="ECO:0000313" key="14">
    <source>
        <dbReference type="EMBL" id="CAL1296571.1"/>
    </source>
</evidence>
<keyword evidence="6" id="KW-0221">Differentiation</keyword>
<keyword evidence="10" id="KW-0469">Meiosis</keyword>
<dbReference type="InterPro" id="IPR036910">
    <property type="entry name" value="HMG_box_dom_sf"/>
</dbReference>
<evidence type="ECO:0000259" key="13">
    <source>
        <dbReference type="Pfam" id="PF13017"/>
    </source>
</evidence>
<keyword evidence="4" id="KW-0217">Developmental protein</keyword>
<evidence type="ECO:0000256" key="9">
    <source>
        <dbReference type="ARBA" id="ARBA00023242"/>
    </source>
</evidence>
<proteinExistence type="inferred from homology"/>
<feature type="region of interest" description="Disordered" evidence="11">
    <location>
        <begin position="368"/>
        <end position="396"/>
    </location>
</feature>
<feature type="compositionally biased region" description="Basic and acidic residues" evidence="11">
    <location>
        <begin position="54"/>
        <end position="64"/>
    </location>
</feature>
<dbReference type="PANTHER" id="PTHR21358:SF4">
    <property type="entry name" value="PROTEIN MAELSTROM HOMOLOG"/>
    <property type="match status" value="1"/>
</dbReference>
<evidence type="ECO:0000256" key="2">
    <source>
        <dbReference type="ARBA" id="ARBA00004496"/>
    </source>
</evidence>
<sequence>MAPKNKKKNSFYFFMKEIQDREAAKGTKIPMNNMATYAHPLWVKLSPAEKEHYEELARQHKNDPSSRSGKMAGDGTRVEDNLREMEEVERRINRMKQEIKRYVNSDCISKEEFKEFASRKMFYFVSFNILCQTETYYVPIEVGVVEYSISYGIHREMQMLIHPGSIPTGYTAQAKRFSEEIHNIDIFRSEEGSERDMRKVYHAIKTFVNPSSDEYPPPLFCIEDDLEKNKGCLEWLAERTRDFETFEVWNAKYLLLELRAGVEAALPSDIIANDLITKTSFNYYSCARCEFHEEKDCHNCALSYCKRLCYLLSDALCPVFDVPLTERHMPTRAVEDKAYVVIEEDDVLKKNAPGLRHLDRRQNYYQNTEKEDDQFSDAVQEPTRVPNRQPTGPRQPGSICLAEEMNRMKLNMTSATVPGQGIGRGRRWN</sequence>
<dbReference type="GO" id="GO:0007283">
    <property type="term" value="P:spermatogenesis"/>
    <property type="evidence" value="ECO:0007669"/>
    <property type="project" value="TreeGrafter"/>
</dbReference>
<dbReference type="GO" id="GO:0030154">
    <property type="term" value="P:cell differentiation"/>
    <property type="evidence" value="ECO:0007669"/>
    <property type="project" value="UniProtKB-KW"/>
</dbReference>
<dbReference type="Gene3D" id="1.10.30.10">
    <property type="entry name" value="High mobility group box domain"/>
    <property type="match status" value="1"/>
</dbReference>
<dbReference type="GO" id="GO:0043565">
    <property type="term" value="F:sequence-specific DNA binding"/>
    <property type="evidence" value="ECO:0007669"/>
    <property type="project" value="TreeGrafter"/>
</dbReference>
<organism evidence="14 15">
    <name type="scientific">Larinioides sclopetarius</name>
    <dbReference type="NCBI Taxonomy" id="280406"/>
    <lineage>
        <taxon>Eukaryota</taxon>
        <taxon>Metazoa</taxon>
        <taxon>Ecdysozoa</taxon>
        <taxon>Arthropoda</taxon>
        <taxon>Chelicerata</taxon>
        <taxon>Arachnida</taxon>
        <taxon>Araneae</taxon>
        <taxon>Araneomorphae</taxon>
        <taxon>Entelegynae</taxon>
        <taxon>Araneoidea</taxon>
        <taxon>Araneidae</taxon>
        <taxon>Larinioides</taxon>
    </lineage>
</organism>
<dbReference type="GO" id="GO:0007140">
    <property type="term" value="P:male meiotic nuclear division"/>
    <property type="evidence" value="ECO:0007669"/>
    <property type="project" value="TreeGrafter"/>
</dbReference>
<evidence type="ECO:0000256" key="6">
    <source>
        <dbReference type="ARBA" id="ARBA00022782"/>
    </source>
</evidence>
<dbReference type="SUPFAM" id="SSF47095">
    <property type="entry name" value="HMG-box"/>
    <property type="match status" value="1"/>
</dbReference>
<dbReference type="Proteomes" id="UP001497382">
    <property type="component" value="Unassembled WGS sequence"/>
</dbReference>
<keyword evidence="8" id="KW-0943">RNA-mediated gene silencing</keyword>
<dbReference type="InterPro" id="IPR039259">
    <property type="entry name" value="Protein_maelstrom"/>
</dbReference>
<evidence type="ECO:0000256" key="1">
    <source>
        <dbReference type="ARBA" id="ARBA00004123"/>
    </source>
</evidence>
<feature type="region of interest" description="Disordered" evidence="11">
    <location>
        <begin position="54"/>
        <end position="79"/>
    </location>
</feature>
<accession>A0AAV2BLB0</accession>
<dbReference type="InterPro" id="IPR009071">
    <property type="entry name" value="HMG_box_dom"/>
</dbReference>
<evidence type="ECO:0000259" key="12">
    <source>
        <dbReference type="Pfam" id="PF09011"/>
    </source>
</evidence>
<dbReference type="GO" id="GO:0005634">
    <property type="term" value="C:nucleus"/>
    <property type="evidence" value="ECO:0007669"/>
    <property type="project" value="UniProtKB-SubCell"/>
</dbReference>
<dbReference type="GO" id="GO:0034587">
    <property type="term" value="P:piRNA processing"/>
    <property type="evidence" value="ECO:0007669"/>
    <property type="project" value="TreeGrafter"/>
</dbReference>
<comment type="similarity">
    <text evidence="3">Belongs to the maelstrom family.</text>
</comment>
<dbReference type="Pfam" id="PF09011">
    <property type="entry name" value="HMG_box_2"/>
    <property type="match status" value="1"/>
</dbReference>
<keyword evidence="9" id="KW-0539">Nucleus</keyword>
<name>A0AAV2BLB0_9ARAC</name>
<keyword evidence="7" id="KW-0238">DNA-binding</keyword>
<evidence type="ECO:0000256" key="3">
    <source>
        <dbReference type="ARBA" id="ARBA00007057"/>
    </source>
</evidence>
<dbReference type="GO" id="GO:0060964">
    <property type="term" value="P:regulation of miRNA-mediated gene silencing"/>
    <property type="evidence" value="ECO:0007669"/>
    <property type="project" value="InterPro"/>
</dbReference>
<comment type="caution">
    <text evidence="14">The sequence shown here is derived from an EMBL/GenBank/DDBJ whole genome shotgun (WGS) entry which is preliminary data.</text>
</comment>
<evidence type="ECO:0000256" key="10">
    <source>
        <dbReference type="ARBA" id="ARBA00023254"/>
    </source>
</evidence>
<evidence type="ECO:0000256" key="5">
    <source>
        <dbReference type="ARBA" id="ARBA00022490"/>
    </source>
</evidence>
<dbReference type="PANTHER" id="PTHR21358">
    <property type="entry name" value="PROTEIN MAELSTROM HOMOLOG"/>
    <property type="match status" value="1"/>
</dbReference>
<evidence type="ECO:0000256" key="8">
    <source>
        <dbReference type="ARBA" id="ARBA00023158"/>
    </source>
</evidence>
<dbReference type="Pfam" id="PF13017">
    <property type="entry name" value="Maelstrom"/>
    <property type="match status" value="1"/>
</dbReference>
<evidence type="ECO:0000256" key="4">
    <source>
        <dbReference type="ARBA" id="ARBA00022473"/>
    </source>
</evidence>
<evidence type="ECO:0000256" key="7">
    <source>
        <dbReference type="ARBA" id="ARBA00023125"/>
    </source>
</evidence>
<protein>
    <recommendedName>
        <fullName evidence="16">HMG box domain-containing protein</fullName>
    </recommendedName>
</protein>
<dbReference type="CDD" id="cd21992">
    <property type="entry name" value="HMG-box_MAEL"/>
    <property type="match status" value="1"/>
</dbReference>
<dbReference type="GO" id="GO:0043186">
    <property type="term" value="C:P granule"/>
    <property type="evidence" value="ECO:0007669"/>
    <property type="project" value="TreeGrafter"/>
</dbReference>
<evidence type="ECO:0008006" key="16">
    <source>
        <dbReference type="Google" id="ProtNLM"/>
    </source>
</evidence>
<comment type="subcellular location">
    <subcellularLocation>
        <location evidence="2">Cytoplasm</location>
    </subcellularLocation>
    <subcellularLocation>
        <location evidence="1">Nucleus</location>
    </subcellularLocation>
</comment>
<feature type="domain" description="Maelstrom" evidence="13">
    <location>
        <begin position="133"/>
        <end position="332"/>
    </location>
</feature>
<evidence type="ECO:0000313" key="15">
    <source>
        <dbReference type="Proteomes" id="UP001497382"/>
    </source>
</evidence>
<dbReference type="EMBL" id="CAXIEN010000400">
    <property type="protein sequence ID" value="CAL1296571.1"/>
    <property type="molecule type" value="Genomic_DNA"/>
</dbReference>
<keyword evidence="5" id="KW-0963">Cytoplasm</keyword>
<keyword evidence="15" id="KW-1185">Reference proteome</keyword>
<feature type="domain" description="HMG box" evidence="12">
    <location>
        <begin position="4"/>
        <end position="67"/>
    </location>
</feature>